<sequence>MYDEGLVCFRCKGLGAKREIYDREEGPSDSSSFSDIYLGSINYKKMRKKNIDGS</sequence>
<reference evidence="1 2" key="1">
    <citation type="journal article" date="2012" name="Environ. Microbiol.">
        <title>The genome of the ammonia-oxidizing Candidatus Nitrososphaera gargensis: insights into metabolic versatility and environmental adaptations.</title>
        <authorList>
            <person name="Spang A."/>
            <person name="Poehlein A."/>
            <person name="Offre P."/>
            <person name="Zumbragel S."/>
            <person name="Haider S."/>
            <person name="Rychlik N."/>
            <person name="Nowka B."/>
            <person name="Schmeisser C."/>
            <person name="Lebedeva E.V."/>
            <person name="Rattei T."/>
            <person name="Bohm C."/>
            <person name="Schmid M."/>
            <person name="Galushko A."/>
            <person name="Hatzenpichler R."/>
            <person name="Weinmaier T."/>
            <person name="Daniel R."/>
            <person name="Schleper C."/>
            <person name="Spieck E."/>
            <person name="Streit W."/>
            <person name="Wagner M."/>
        </authorList>
    </citation>
    <scope>NUCLEOTIDE SEQUENCE [LARGE SCALE GENOMIC DNA]</scope>
    <source>
        <strain evidence="2">Ga9.2</strain>
    </source>
</reference>
<name>K0ICN5_NITGG</name>
<evidence type="ECO:0000313" key="1">
    <source>
        <dbReference type="EMBL" id="AFU57395.1"/>
    </source>
</evidence>
<dbReference type="KEGG" id="nga:Ngar_c04490"/>
<keyword evidence="2" id="KW-1185">Reference proteome</keyword>
<dbReference type="Proteomes" id="UP000008037">
    <property type="component" value="Chromosome"/>
</dbReference>
<dbReference type="InParanoid" id="K0ICN5"/>
<dbReference type="AlphaFoldDB" id="K0ICN5"/>
<gene>
    <name evidence="1" type="ordered locus">Ngar_c04490</name>
</gene>
<protein>
    <submittedName>
        <fullName evidence="1">Uncharacterized protein</fullName>
    </submittedName>
</protein>
<proteinExistence type="predicted"/>
<dbReference type="BioCyc" id="CNIT1237085:G1324-448-MONOMER"/>
<accession>K0ICN5</accession>
<dbReference type="HOGENOM" id="CLU_3039174_0_0_2"/>
<dbReference type="EMBL" id="CP002408">
    <property type="protein sequence ID" value="AFU57395.1"/>
    <property type="molecule type" value="Genomic_DNA"/>
</dbReference>
<evidence type="ECO:0000313" key="2">
    <source>
        <dbReference type="Proteomes" id="UP000008037"/>
    </source>
</evidence>
<organism evidence="1 2">
    <name type="scientific">Nitrososphaera gargensis (strain Ga9.2)</name>
    <dbReference type="NCBI Taxonomy" id="1237085"/>
    <lineage>
        <taxon>Archaea</taxon>
        <taxon>Nitrososphaerota</taxon>
        <taxon>Nitrososphaeria</taxon>
        <taxon>Nitrososphaerales</taxon>
        <taxon>Nitrososphaeraceae</taxon>
        <taxon>Nitrososphaera</taxon>
    </lineage>
</organism>